<evidence type="ECO:0000313" key="4">
    <source>
        <dbReference type="Proteomes" id="UP001529510"/>
    </source>
</evidence>
<keyword evidence="1" id="KW-0597">Phosphoprotein</keyword>
<dbReference type="PANTHER" id="PTHR14972">
    <property type="entry name" value="AGAP011572-PA"/>
    <property type="match status" value="1"/>
</dbReference>
<proteinExistence type="predicted"/>
<evidence type="ECO:0000256" key="1">
    <source>
        <dbReference type="ARBA" id="ARBA00022553"/>
    </source>
</evidence>
<feature type="region of interest" description="Disordered" evidence="2">
    <location>
        <begin position="1"/>
        <end position="85"/>
    </location>
</feature>
<reference evidence="3 4" key="1">
    <citation type="submission" date="2024-05" db="EMBL/GenBank/DDBJ databases">
        <title>Genome sequencing and assembly of Indian major carp, Cirrhinus mrigala (Hamilton, 1822).</title>
        <authorList>
            <person name="Mohindra V."/>
            <person name="Chowdhury L.M."/>
            <person name="Lal K."/>
            <person name="Jena J.K."/>
        </authorList>
    </citation>
    <scope>NUCLEOTIDE SEQUENCE [LARGE SCALE GENOMIC DNA]</scope>
    <source>
        <strain evidence="3">CM1030</strain>
        <tissue evidence="3">Blood</tissue>
    </source>
</reference>
<feature type="non-terminal residue" evidence="3">
    <location>
        <position position="1"/>
    </location>
</feature>
<dbReference type="Pfam" id="PF15388">
    <property type="entry name" value="FAM117"/>
    <property type="match status" value="1"/>
</dbReference>
<accession>A0ABD0QCR5</accession>
<gene>
    <name evidence="3" type="ORF">M9458_019693</name>
</gene>
<organism evidence="3 4">
    <name type="scientific">Cirrhinus mrigala</name>
    <name type="common">Mrigala</name>
    <dbReference type="NCBI Taxonomy" id="683832"/>
    <lineage>
        <taxon>Eukaryota</taxon>
        <taxon>Metazoa</taxon>
        <taxon>Chordata</taxon>
        <taxon>Craniata</taxon>
        <taxon>Vertebrata</taxon>
        <taxon>Euteleostomi</taxon>
        <taxon>Actinopterygii</taxon>
        <taxon>Neopterygii</taxon>
        <taxon>Teleostei</taxon>
        <taxon>Ostariophysi</taxon>
        <taxon>Cypriniformes</taxon>
        <taxon>Cyprinidae</taxon>
        <taxon>Labeoninae</taxon>
        <taxon>Labeonini</taxon>
        <taxon>Cirrhinus</taxon>
    </lineage>
</organism>
<name>A0ABD0QCR5_CIRMR</name>
<dbReference type="PANTHER" id="PTHR14972:SF6">
    <property type="entry name" value="PROTEIN FAM117B"/>
    <property type="match status" value="1"/>
</dbReference>
<evidence type="ECO:0000256" key="2">
    <source>
        <dbReference type="SAM" id="MobiDB-lite"/>
    </source>
</evidence>
<comment type="caution">
    <text evidence="3">The sequence shown here is derived from an EMBL/GenBank/DDBJ whole genome shotgun (WGS) entry which is preliminary data.</text>
</comment>
<dbReference type="InterPro" id="IPR026642">
    <property type="entry name" value="Glcci1/FAM117"/>
</dbReference>
<feature type="compositionally biased region" description="Polar residues" evidence="2">
    <location>
        <begin position="15"/>
        <end position="28"/>
    </location>
</feature>
<dbReference type="EMBL" id="JAMKFB020000009">
    <property type="protein sequence ID" value="KAL0183997.1"/>
    <property type="molecule type" value="Genomic_DNA"/>
</dbReference>
<dbReference type="AlphaFoldDB" id="A0ABD0QCR5"/>
<keyword evidence="4" id="KW-1185">Reference proteome</keyword>
<feature type="compositionally biased region" description="Basic and acidic residues" evidence="2">
    <location>
        <begin position="53"/>
        <end position="68"/>
    </location>
</feature>
<protein>
    <submittedName>
        <fullName evidence="3">Uncharacterized protein</fullName>
    </submittedName>
</protein>
<evidence type="ECO:0000313" key="3">
    <source>
        <dbReference type="EMBL" id="KAL0183997.1"/>
    </source>
</evidence>
<feature type="compositionally biased region" description="Polar residues" evidence="2">
    <location>
        <begin position="74"/>
        <end position="85"/>
    </location>
</feature>
<feature type="compositionally biased region" description="Low complexity" evidence="2">
    <location>
        <begin position="34"/>
        <end position="52"/>
    </location>
</feature>
<sequence>EAPDGHRAPPPLCQRSASSRSIDTQTPLGTAAGSNHSNSSSRSQSISPTDSPSPHEDETLADGREKGTAHIFSHPQTNSGLLTCP</sequence>
<dbReference type="Proteomes" id="UP001529510">
    <property type="component" value="Unassembled WGS sequence"/>
</dbReference>